<gene>
    <name evidence="2" type="ORF">MNBD_GAMMA12-2402</name>
</gene>
<keyword evidence="1" id="KW-0472">Membrane</keyword>
<sequence>MLRRVVGVLLIFGGGYGLLAVVAALGSQLSNAQVFSNILFFLLYIWSVLTGLLVIENQSKGWYWAKIILLMQIPVLKTSIVSFKFMVALSWSADFAATQVRFRYVSGADYMLDFLVRHSLSLGINFVALVLFLLIWRREGG</sequence>
<dbReference type="EMBL" id="UOFL01000205">
    <property type="protein sequence ID" value="VAW80820.1"/>
    <property type="molecule type" value="Genomic_DNA"/>
</dbReference>
<accession>A0A3B0YVT0</accession>
<proteinExistence type="predicted"/>
<keyword evidence="1" id="KW-1133">Transmembrane helix</keyword>
<feature type="transmembrane region" description="Helical" evidence="1">
    <location>
        <begin position="114"/>
        <end position="136"/>
    </location>
</feature>
<reference evidence="2" key="1">
    <citation type="submission" date="2018-06" db="EMBL/GenBank/DDBJ databases">
        <authorList>
            <person name="Zhirakovskaya E."/>
        </authorList>
    </citation>
    <scope>NUCLEOTIDE SEQUENCE</scope>
</reference>
<feature type="transmembrane region" description="Helical" evidence="1">
    <location>
        <begin position="34"/>
        <end position="55"/>
    </location>
</feature>
<name>A0A3B0YVT0_9ZZZZ</name>
<organism evidence="2">
    <name type="scientific">hydrothermal vent metagenome</name>
    <dbReference type="NCBI Taxonomy" id="652676"/>
    <lineage>
        <taxon>unclassified sequences</taxon>
        <taxon>metagenomes</taxon>
        <taxon>ecological metagenomes</taxon>
    </lineage>
</organism>
<dbReference type="AlphaFoldDB" id="A0A3B0YVT0"/>
<evidence type="ECO:0000313" key="2">
    <source>
        <dbReference type="EMBL" id="VAW80820.1"/>
    </source>
</evidence>
<feature type="transmembrane region" description="Helical" evidence="1">
    <location>
        <begin position="67"/>
        <end position="91"/>
    </location>
</feature>
<protein>
    <submittedName>
        <fullName evidence="2">Uncharacterized protein</fullName>
    </submittedName>
</protein>
<keyword evidence="1" id="KW-0812">Transmembrane</keyword>
<evidence type="ECO:0000256" key="1">
    <source>
        <dbReference type="SAM" id="Phobius"/>
    </source>
</evidence>